<evidence type="ECO:0000313" key="3">
    <source>
        <dbReference type="Proteomes" id="UP000808388"/>
    </source>
</evidence>
<gene>
    <name evidence="2" type="ORF">HY220_02885</name>
</gene>
<organism evidence="2 3">
    <name type="scientific">Candidatus Sungiibacteriota bacterium</name>
    <dbReference type="NCBI Taxonomy" id="2750080"/>
    <lineage>
        <taxon>Bacteria</taxon>
        <taxon>Candidatus Sungiibacteriota</taxon>
    </lineage>
</organism>
<name>A0A9D6LU31_9BACT</name>
<comment type="caution">
    <text evidence="2">The sequence shown here is derived from an EMBL/GenBank/DDBJ whole genome shotgun (WGS) entry which is preliminary data.</text>
</comment>
<feature type="transmembrane region" description="Helical" evidence="1">
    <location>
        <begin position="75"/>
        <end position="98"/>
    </location>
</feature>
<keyword evidence="1" id="KW-1133">Transmembrane helix</keyword>
<keyword evidence="1" id="KW-0812">Transmembrane</keyword>
<dbReference type="AlphaFoldDB" id="A0A9D6LU31"/>
<dbReference type="Proteomes" id="UP000808388">
    <property type="component" value="Unassembled WGS sequence"/>
</dbReference>
<reference evidence="2" key="1">
    <citation type="submission" date="2020-07" db="EMBL/GenBank/DDBJ databases">
        <title>Huge and variable diversity of episymbiotic CPR bacteria and DPANN archaea in groundwater ecosystems.</title>
        <authorList>
            <person name="He C.Y."/>
            <person name="Keren R."/>
            <person name="Whittaker M."/>
            <person name="Farag I.F."/>
            <person name="Doudna J."/>
            <person name="Cate J.H.D."/>
            <person name="Banfield J.F."/>
        </authorList>
    </citation>
    <scope>NUCLEOTIDE SEQUENCE</scope>
    <source>
        <strain evidence="2">NC_groundwater_972_Pr1_S-0.2um_49_27</strain>
    </source>
</reference>
<protein>
    <submittedName>
        <fullName evidence="2">Uncharacterized protein</fullName>
    </submittedName>
</protein>
<keyword evidence="1" id="KW-0472">Membrane</keyword>
<feature type="transmembrane region" description="Helical" evidence="1">
    <location>
        <begin position="23"/>
        <end position="45"/>
    </location>
</feature>
<proteinExistence type="predicted"/>
<accession>A0A9D6LU31</accession>
<sequence length="118" mass="13364">MQISVPHDHLTKRIMRRVFATWFIRRILPPLVLEFGALGLVLAGIHEYISIRFVMRNAVHAIHGVPSLIMFSESALAHTAFVPRLLMAASIMLAILLIRDLRRIVSRPMARARGFVSV</sequence>
<evidence type="ECO:0000256" key="1">
    <source>
        <dbReference type="SAM" id="Phobius"/>
    </source>
</evidence>
<dbReference type="EMBL" id="JACQCQ010000009">
    <property type="protein sequence ID" value="MBI3627665.1"/>
    <property type="molecule type" value="Genomic_DNA"/>
</dbReference>
<evidence type="ECO:0000313" key="2">
    <source>
        <dbReference type="EMBL" id="MBI3627665.1"/>
    </source>
</evidence>